<evidence type="ECO:0000256" key="1">
    <source>
        <dbReference type="SAM" id="MobiDB-lite"/>
    </source>
</evidence>
<comment type="caution">
    <text evidence="2">The sequence shown here is derived from an EMBL/GenBank/DDBJ whole genome shotgun (WGS) entry which is preliminary data.</text>
</comment>
<dbReference type="AlphaFoldDB" id="A0AAD5QNP6"/>
<keyword evidence="3" id="KW-1185">Reference proteome</keyword>
<organism evidence="2 3">
    <name type="scientific">Parelaphostrongylus tenuis</name>
    <name type="common">Meningeal worm</name>
    <dbReference type="NCBI Taxonomy" id="148309"/>
    <lineage>
        <taxon>Eukaryota</taxon>
        <taxon>Metazoa</taxon>
        <taxon>Ecdysozoa</taxon>
        <taxon>Nematoda</taxon>
        <taxon>Chromadorea</taxon>
        <taxon>Rhabditida</taxon>
        <taxon>Rhabditina</taxon>
        <taxon>Rhabditomorpha</taxon>
        <taxon>Strongyloidea</taxon>
        <taxon>Metastrongylidae</taxon>
        <taxon>Parelaphostrongylus</taxon>
    </lineage>
</organism>
<reference evidence="2" key="1">
    <citation type="submission" date="2021-06" db="EMBL/GenBank/DDBJ databases">
        <title>Parelaphostrongylus tenuis whole genome reference sequence.</title>
        <authorList>
            <person name="Garwood T.J."/>
            <person name="Larsen P.A."/>
            <person name="Fountain-Jones N.M."/>
            <person name="Garbe J.R."/>
            <person name="Macchietto M.G."/>
            <person name="Kania S.A."/>
            <person name="Gerhold R.W."/>
            <person name="Richards J.E."/>
            <person name="Wolf T.M."/>
        </authorList>
    </citation>
    <scope>NUCLEOTIDE SEQUENCE</scope>
    <source>
        <strain evidence="2">MNPRO001-30</strain>
        <tissue evidence="2">Meninges</tissue>
    </source>
</reference>
<accession>A0AAD5QNP6</accession>
<evidence type="ECO:0000313" key="3">
    <source>
        <dbReference type="Proteomes" id="UP001196413"/>
    </source>
</evidence>
<sequence>MDKRAVKWTPESTPVLEDLHVGRTCLSRYEARASRPARIRPPPRTTIARRRNGKGRLAEVRTIRENGPFEYTSKQNHELSQSSSRSVRWEHGKL</sequence>
<dbReference type="Proteomes" id="UP001196413">
    <property type="component" value="Unassembled WGS sequence"/>
</dbReference>
<proteinExistence type="predicted"/>
<gene>
    <name evidence="2" type="ORF">KIN20_009890</name>
</gene>
<dbReference type="EMBL" id="JAHQIW010001664">
    <property type="protein sequence ID" value="KAJ1353291.1"/>
    <property type="molecule type" value="Genomic_DNA"/>
</dbReference>
<protein>
    <submittedName>
        <fullName evidence="2">Uncharacterized protein</fullName>
    </submittedName>
</protein>
<feature type="compositionally biased region" description="Polar residues" evidence="1">
    <location>
        <begin position="72"/>
        <end position="86"/>
    </location>
</feature>
<evidence type="ECO:0000313" key="2">
    <source>
        <dbReference type="EMBL" id="KAJ1353291.1"/>
    </source>
</evidence>
<name>A0AAD5QNP6_PARTN</name>
<feature type="region of interest" description="Disordered" evidence="1">
    <location>
        <begin position="59"/>
        <end position="94"/>
    </location>
</feature>